<dbReference type="EMBL" id="CP012029">
    <property type="protein sequence ID" value="ALO27254.1"/>
    <property type="molecule type" value="Genomic_DNA"/>
</dbReference>
<organism evidence="1">
    <name type="scientific">Leptospira borgpetersenii serovar Ballum</name>
    <dbReference type="NCBI Taxonomy" id="280505"/>
    <lineage>
        <taxon>Bacteria</taxon>
        <taxon>Pseudomonadati</taxon>
        <taxon>Spirochaetota</taxon>
        <taxon>Spirochaetia</taxon>
        <taxon>Leptospirales</taxon>
        <taxon>Leptospiraceae</taxon>
        <taxon>Leptospira</taxon>
    </lineage>
</organism>
<dbReference type="AlphaFoldDB" id="A0A0S2IUC9"/>
<proteinExistence type="predicted"/>
<evidence type="ECO:0000313" key="1">
    <source>
        <dbReference type="EMBL" id="ALO27254.1"/>
    </source>
</evidence>
<reference evidence="1 2" key="1">
    <citation type="journal article" date="2015" name="PLoS Negl. Trop. Dis.">
        <title>Distribution of Plasmids in Distinct Leptospira Pathogenic Species.</title>
        <authorList>
            <person name="Wang Y."/>
            <person name="Zhuang X."/>
            <person name="Zhong Y."/>
            <person name="Zhang C."/>
            <person name="Zhang Y."/>
            <person name="Zeng L."/>
            <person name="Zhu Y."/>
            <person name="He P."/>
            <person name="Dong K."/>
            <person name="Pal U."/>
            <person name="Guo X."/>
            <person name="Qin J."/>
        </authorList>
    </citation>
    <scope>NUCLEOTIDE SEQUENCE [LARGE SCALE GENOMIC DNA]</scope>
    <source>
        <strain evidence="1 2">56604</strain>
    </source>
</reference>
<evidence type="ECO:0000313" key="2">
    <source>
        <dbReference type="Proteomes" id="UP000058857"/>
    </source>
</evidence>
<accession>A0A0S2IUC9</accession>
<protein>
    <submittedName>
        <fullName evidence="1">Uncharacterized protein</fullName>
    </submittedName>
</protein>
<sequence>MLFICIELQNFKMKTKSSIKFLGHSDFLDCLSNGRNRIGI</sequence>
<dbReference type="Proteomes" id="UP000058857">
    <property type="component" value="Chromosome 1"/>
</dbReference>
<gene>
    <name evidence="1" type="ORF">LBBP_03045</name>
</gene>
<name>A0A0S2IUC9_LEPBO</name>
<dbReference type="PATRIC" id="fig|280505.15.peg.2974"/>